<feature type="region of interest" description="Disordered" evidence="1">
    <location>
        <begin position="1"/>
        <end position="195"/>
    </location>
</feature>
<feature type="compositionally biased region" description="Gly residues" evidence="1">
    <location>
        <begin position="1"/>
        <end position="31"/>
    </location>
</feature>
<dbReference type="OrthoDB" id="5873773at2759"/>
<evidence type="ECO:0000313" key="3">
    <source>
        <dbReference type="EMBL" id="VDN25079.1"/>
    </source>
</evidence>
<proteinExistence type="predicted"/>
<name>A0A3P7Q2K8_CYLGO</name>
<evidence type="ECO:0000259" key="2">
    <source>
        <dbReference type="Pfam" id="PF04155"/>
    </source>
</evidence>
<keyword evidence="4" id="KW-1185">Reference proteome</keyword>
<feature type="domain" description="Ground-like" evidence="2">
    <location>
        <begin position="239"/>
        <end position="310"/>
    </location>
</feature>
<dbReference type="AlphaFoldDB" id="A0A3P7Q2K8"/>
<dbReference type="Proteomes" id="UP000271889">
    <property type="component" value="Unassembled WGS sequence"/>
</dbReference>
<feature type="compositionally biased region" description="Low complexity" evidence="1">
    <location>
        <begin position="132"/>
        <end position="156"/>
    </location>
</feature>
<sequence length="312" mass="31541">GGVGGGEYQGGGAAAGGGYQGGGGGGGGGYSQGPSVGVSAGGSYSAGGGGGGYQGVTGGHSEIAPIAPAPTYQQGPVEADQVDVKPQQELSIVTEQQPQQTEPQPEPAPVDSSISGHQEVEQQPAPAPAPAPAMTSVPAPAPAPVTVVETAHVATETPKEESSYDDIVEEQQTVDNSQATSGAAPATNEVDYSNDAADEGNCDDPELKAIVEGALASERGAAPATNEVDYSNDAADEGNCDDPELKAIVEGALASERDNLEAARKIESDAAAKFGGRFNAIVSDAEFAYVNWYGKRNCQLRVGNRHSLTWED</sequence>
<evidence type="ECO:0000313" key="4">
    <source>
        <dbReference type="Proteomes" id="UP000271889"/>
    </source>
</evidence>
<feature type="compositionally biased region" description="Gly residues" evidence="1">
    <location>
        <begin position="44"/>
        <end position="58"/>
    </location>
</feature>
<feature type="compositionally biased region" description="Polar residues" evidence="1">
    <location>
        <begin position="170"/>
        <end position="181"/>
    </location>
</feature>
<reference evidence="3 4" key="1">
    <citation type="submission" date="2018-11" db="EMBL/GenBank/DDBJ databases">
        <authorList>
            <consortium name="Pathogen Informatics"/>
        </authorList>
    </citation>
    <scope>NUCLEOTIDE SEQUENCE [LARGE SCALE GENOMIC DNA]</scope>
</reference>
<feature type="compositionally biased region" description="Low complexity" evidence="1">
    <location>
        <begin position="32"/>
        <end position="43"/>
    </location>
</feature>
<accession>A0A3P7Q2K8</accession>
<dbReference type="InterPro" id="IPR007284">
    <property type="entry name" value="Ground-like_dom"/>
</dbReference>
<feature type="non-terminal residue" evidence="3">
    <location>
        <position position="1"/>
    </location>
</feature>
<feature type="region of interest" description="Disordered" evidence="1">
    <location>
        <begin position="220"/>
        <end position="241"/>
    </location>
</feature>
<dbReference type="EMBL" id="UYRV01109291">
    <property type="protein sequence ID" value="VDN25079.1"/>
    <property type="molecule type" value="Genomic_DNA"/>
</dbReference>
<gene>
    <name evidence="3" type="ORF">CGOC_LOCUS9994</name>
</gene>
<feature type="compositionally biased region" description="Low complexity" evidence="1">
    <location>
        <begin position="94"/>
        <end position="103"/>
    </location>
</feature>
<dbReference type="Pfam" id="PF04155">
    <property type="entry name" value="Ground-like"/>
    <property type="match status" value="1"/>
</dbReference>
<evidence type="ECO:0000256" key="1">
    <source>
        <dbReference type="SAM" id="MobiDB-lite"/>
    </source>
</evidence>
<protein>
    <recommendedName>
        <fullName evidence="2">Ground-like domain-containing protein</fullName>
    </recommendedName>
</protein>
<organism evidence="3 4">
    <name type="scientific">Cylicostephanus goldi</name>
    <name type="common">Nematode worm</name>
    <dbReference type="NCBI Taxonomy" id="71465"/>
    <lineage>
        <taxon>Eukaryota</taxon>
        <taxon>Metazoa</taxon>
        <taxon>Ecdysozoa</taxon>
        <taxon>Nematoda</taxon>
        <taxon>Chromadorea</taxon>
        <taxon>Rhabditida</taxon>
        <taxon>Rhabditina</taxon>
        <taxon>Rhabditomorpha</taxon>
        <taxon>Strongyloidea</taxon>
        <taxon>Strongylidae</taxon>
        <taxon>Cylicostephanus</taxon>
    </lineage>
</organism>